<evidence type="ECO:0000256" key="2">
    <source>
        <dbReference type="ARBA" id="ARBA00023125"/>
    </source>
</evidence>
<proteinExistence type="predicted"/>
<accession>A0A7K0G434</accession>
<gene>
    <name evidence="5" type="ORF">GJU39_21030</name>
</gene>
<organism evidence="5 6">
    <name type="scientific">Pedobacter petrophilus</name>
    <dbReference type="NCBI Taxonomy" id="1908241"/>
    <lineage>
        <taxon>Bacteria</taxon>
        <taxon>Pseudomonadati</taxon>
        <taxon>Bacteroidota</taxon>
        <taxon>Sphingobacteriia</taxon>
        <taxon>Sphingobacteriales</taxon>
        <taxon>Sphingobacteriaceae</taxon>
        <taxon>Pedobacter</taxon>
    </lineage>
</organism>
<comment type="caution">
    <text evidence="5">The sequence shown here is derived from an EMBL/GenBank/DDBJ whole genome shotgun (WGS) entry which is preliminary data.</text>
</comment>
<sequence>MGNFSDLIDRDKVQQCPRHYVLALTDTMNVMNGKWKLPIIASLLHGKSRFKDLQDNIEKITPRMLSKELKELEINGIVERKVYPQSPVLIEYVLTVSGHNITRVIDTMIDWGMVHRREIIKSRWL</sequence>
<evidence type="ECO:0000256" key="1">
    <source>
        <dbReference type="ARBA" id="ARBA00023015"/>
    </source>
</evidence>
<dbReference type="InterPro" id="IPR036390">
    <property type="entry name" value="WH_DNA-bd_sf"/>
</dbReference>
<dbReference type="PROSITE" id="PS51118">
    <property type="entry name" value="HTH_HXLR"/>
    <property type="match status" value="1"/>
</dbReference>
<keyword evidence="6" id="KW-1185">Reference proteome</keyword>
<dbReference type="RefSeq" id="WP_154282970.1">
    <property type="nucleotide sequence ID" value="NZ_JBHUJQ010000001.1"/>
</dbReference>
<dbReference type="Pfam" id="PF01638">
    <property type="entry name" value="HxlR"/>
    <property type="match status" value="1"/>
</dbReference>
<dbReference type="PANTHER" id="PTHR33204">
    <property type="entry name" value="TRANSCRIPTIONAL REGULATOR, MARR FAMILY"/>
    <property type="match status" value="1"/>
</dbReference>
<keyword evidence="1" id="KW-0805">Transcription regulation</keyword>
<dbReference type="SUPFAM" id="SSF46785">
    <property type="entry name" value="Winged helix' DNA-binding domain"/>
    <property type="match status" value="1"/>
</dbReference>
<evidence type="ECO:0000313" key="6">
    <source>
        <dbReference type="Proteomes" id="UP000487757"/>
    </source>
</evidence>
<reference evidence="5 6" key="1">
    <citation type="submission" date="2019-11" db="EMBL/GenBank/DDBJ databases">
        <title>Pedobacter petrophilus genome.</title>
        <authorList>
            <person name="Feldbauer M.J."/>
            <person name="Newman J.D."/>
        </authorList>
    </citation>
    <scope>NUCLEOTIDE SEQUENCE [LARGE SCALE GENOMIC DNA]</scope>
    <source>
        <strain evidence="5 6">LMG 29686</strain>
    </source>
</reference>
<evidence type="ECO:0000256" key="3">
    <source>
        <dbReference type="ARBA" id="ARBA00023163"/>
    </source>
</evidence>
<dbReference type="GO" id="GO:0003677">
    <property type="term" value="F:DNA binding"/>
    <property type="evidence" value="ECO:0007669"/>
    <property type="project" value="UniProtKB-KW"/>
</dbReference>
<dbReference type="AlphaFoldDB" id="A0A7K0G434"/>
<dbReference type="InterPro" id="IPR002577">
    <property type="entry name" value="HTH_HxlR"/>
</dbReference>
<dbReference type="InterPro" id="IPR036388">
    <property type="entry name" value="WH-like_DNA-bd_sf"/>
</dbReference>
<dbReference type="EMBL" id="WKKH01000059">
    <property type="protein sequence ID" value="MRX78567.1"/>
    <property type="molecule type" value="Genomic_DNA"/>
</dbReference>
<evidence type="ECO:0000259" key="4">
    <source>
        <dbReference type="PROSITE" id="PS51118"/>
    </source>
</evidence>
<dbReference type="OrthoDB" id="769662at2"/>
<protein>
    <submittedName>
        <fullName evidence="5">Transcriptional regulator</fullName>
    </submittedName>
</protein>
<dbReference type="Gene3D" id="1.10.10.10">
    <property type="entry name" value="Winged helix-like DNA-binding domain superfamily/Winged helix DNA-binding domain"/>
    <property type="match status" value="1"/>
</dbReference>
<feature type="domain" description="HTH hxlR-type" evidence="4">
    <location>
        <begin position="16"/>
        <end position="120"/>
    </location>
</feature>
<keyword evidence="2" id="KW-0238">DNA-binding</keyword>
<name>A0A7K0G434_9SPHI</name>
<evidence type="ECO:0000313" key="5">
    <source>
        <dbReference type="EMBL" id="MRX78567.1"/>
    </source>
</evidence>
<keyword evidence="3" id="KW-0804">Transcription</keyword>
<dbReference type="Proteomes" id="UP000487757">
    <property type="component" value="Unassembled WGS sequence"/>
</dbReference>